<evidence type="ECO:0000313" key="2">
    <source>
        <dbReference type="EMBL" id="OGD03105.1"/>
    </source>
</evidence>
<evidence type="ECO:0000313" key="3">
    <source>
        <dbReference type="Proteomes" id="UP000177080"/>
    </source>
</evidence>
<proteinExistence type="predicted"/>
<comment type="caution">
    <text evidence="2">The sequence shown here is derived from an EMBL/GenBank/DDBJ whole genome shotgun (WGS) entry which is preliminary data.</text>
</comment>
<accession>A0A1F4ZAA0</accession>
<evidence type="ECO:0000256" key="1">
    <source>
        <dbReference type="SAM" id="Phobius"/>
    </source>
</evidence>
<dbReference type="AlphaFoldDB" id="A0A1F4ZAA0"/>
<evidence type="ECO:0008006" key="4">
    <source>
        <dbReference type="Google" id="ProtNLM"/>
    </source>
</evidence>
<keyword evidence="1" id="KW-0812">Transmembrane</keyword>
<sequence length="122" mass="12814">MTSSRLLAVDIGTLNGIGNLGTTPTDIGSYTTRFELIFSSFIAILTIVAGLWFMIQMFIAGINWVGSGGDKAAVAGARNRLTHATIGLIIVISSYIVISMIGALFGLNNILSPGNIINTLNP</sequence>
<keyword evidence="1" id="KW-1133">Transmembrane helix</keyword>
<protein>
    <recommendedName>
        <fullName evidence="4">Integral membrane protein</fullName>
    </recommendedName>
</protein>
<name>A0A1F4ZAA0_9BACT</name>
<organism evidence="2 3">
    <name type="scientific">Candidatus Amesbacteria bacterium RIFCSPLOWO2_01_FULL_48_25</name>
    <dbReference type="NCBI Taxonomy" id="1797259"/>
    <lineage>
        <taxon>Bacteria</taxon>
        <taxon>Candidatus Amesiibacteriota</taxon>
    </lineage>
</organism>
<keyword evidence="1" id="KW-0472">Membrane</keyword>
<dbReference type="Proteomes" id="UP000177080">
    <property type="component" value="Unassembled WGS sequence"/>
</dbReference>
<dbReference type="EMBL" id="MEXN01000009">
    <property type="protein sequence ID" value="OGD03105.1"/>
    <property type="molecule type" value="Genomic_DNA"/>
</dbReference>
<gene>
    <name evidence="2" type="ORF">A2989_02200</name>
</gene>
<reference evidence="2 3" key="1">
    <citation type="journal article" date="2016" name="Nat. Commun.">
        <title>Thousands of microbial genomes shed light on interconnected biogeochemical processes in an aquifer system.</title>
        <authorList>
            <person name="Anantharaman K."/>
            <person name="Brown C.T."/>
            <person name="Hug L.A."/>
            <person name="Sharon I."/>
            <person name="Castelle C.J."/>
            <person name="Probst A.J."/>
            <person name="Thomas B.C."/>
            <person name="Singh A."/>
            <person name="Wilkins M.J."/>
            <person name="Karaoz U."/>
            <person name="Brodie E.L."/>
            <person name="Williams K.H."/>
            <person name="Hubbard S.S."/>
            <person name="Banfield J.F."/>
        </authorList>
    </citation>
    <scope>NUCLEOTIDE SEQUENCE [LARGE SCALE GENOMIC DNA]</scope>
</reference>
<dbReference type="STRING" id="1797259.A2989_02200"/>
<feature type="transmembrane region" description="Helical" evidence="1">
    <location>
        <begin position="86"/>
        <end position="107"/>
    </location>
</feature>
<feature type="transmembrane region" description="Helical" evidence="1">
    <location>
        <begin position="36"/>
        <end position="65"/>
    </location>
</feature>